<evidence type="ECO:0000313" key="8">
    <source>
        <dbReference type="Proteomes" id="UP000198762"/>
    </source>
</evidence>
<dbReference type="GO" id="GO:0016787">
    <property type="term" value="F:hydrolase activity"/>
    <property type="evidence" value="ECO:0007669"/>
    <property type="project" value="TreeGrafter"/>
</dbReference>
<sequence>MLEAEPMKPSRVTATRLVPSLAWLLAFALFALLYISLRDVFPHGVGWFFKVIPIALLLQLVVAKGAGRTRNFLIAALVLSGTGDILLSLDGLFIPGLGAFLLAQLTYTALFLTQFRWRVGRLPWAAVILAYALACTLFIIPQTGDLQLVTLVYMIAISLMAISAGFRDDSQFLWVALGALIFMVSDTLIAIDKFVSPFAGSGVAIMATYYIAQLLICVGVIRHGRDPGG</sequence>
<evidence type="ECO:0000256" key="1">
    <source>
        <dbReference type="ARBA" id="ARBA00004141"/>
    </source>
</evidence>
<dbReference type="Proteomes" id="UP000198762">
    <property type="component" value="Unassembled WGS sequence"/>
</dbReference>
<dbReference type="PANTHER" id="PTHR31885">
    <property type="entry name" value="GH04784P"/>
    <property type="match status" value="1"/>
</dbReference>
<comment type="similarity">
    <text evidence="2">Belongs to the TMEM86 family.</text>
</comment>
<dbReference type="EMBL" id="FOHZ01000007">
    <property type="protein sequence ID" value="SET33413.1"/>
    <property type="molecule type" value="Genomic_DNA"/>
</dbReference>
<reference evidence="8" key="1">
    <citation type="submission" date="2016-10" db="EMBL/GenBank/DDBJ databases">
        <authorList>
            <person name="Varghese N."/>
            <person name="Submissions S."/>
        </authorList>
    </citation>
    <scope>NUCLEOTIDE SEQUENCE [LARGE SCALE GENOMIC DNA]</scope>
    <source>
        <strain evidence="8">CGMCC 1.6489</strain>
    </source>
</reference>
<protein>
    <submittedName>
        <fullName evidence="7">Uncharacterized membrane protein YhhN</fullName>
    </submittedName>
</protein>
<comment type="subcellular location">
    <subcellularLocation>
        <location evidence="1">Membrane</location>
        <topology evidence="1">Multi-pass membrane protein</topology>
    </subcellularLocation>
</comment>
<dbReference type="Pfam" id="PF07947">
    <property type="entry name" value="YhhN"/>
    <property type="match status" value="1"/>
</dbReference>
<feature type="transmembrane region" description="Helical" evidence="6">
    <location>
        <begin position="93"/>
        <end position="115"/>
    </location>
</feature>
<feature type="transmembrane region" description="Helical" evidence="6">
    <location>
        <begin position="197"/>
        <end position="221"/>
    </location>
</feature>
<gene>
    <name evidence="7" type="ORF">SAMN04487962_107145</name>
</gene>
<proteinExistence type="inferred from homology"/>
<evidence type="ECO:0000256" key="6">
    <source>
        <dbReference type="SAM" id="Phobius"/>
    </source>
</evidence>
<dbReference type="InterPro" id="IPR012506">
    <property type="entry name" value="TMEM86B-like"/>
</dbReference>
<dbReference type="AlphaFoldDB" id="A0A1I0DLR3"/>
<feature type="transmembrane region" description="Helical" evidence="6">
    <location>
        <begin position="146"/>
        <end position="165"/>
    </location>
</feature>
<feature type="transmembrane region" description="Helical" evidence="6">
    <location>
        <begin position="21"/>
        <end position="38"/>
    </location>
</feature>
<keyword evidence="5 6" id="KW-0472">Membrane</keyword>
<accession>A0A1I0DLR3</accession>
<keyword evidence="3 6" id="KW-0812">Transmembrane</keyword>
<evidence type="ECO:0000313" key="7">
    <source>
        <dbReference type="EMBL" id="SET33413.1"/>
    </source>
</evidence>
<feature type="transmembrane region" description="Helical" evidence="6">
    <location>
        <begin position="172"/>
        <end position="191"/>
    </location>
</feature>
<evidence type="ECO:0000256" key="2">
    <source>
        <dbReference type="ARBA" id="ARBA00007375"/>
    </source>
</evidence>
<evidence type="ECO:0000256" key="4">
    <source>
        <dbReference type="ARBA" id="ARBA00022989"/>
    </source>
</evidence>
<dbReference type="STRING" id="430453.SAMN04487962_107145"/>
<keyword evidence="4 6" id="KW-1133">Transmembrane helix</keyword>
<feature type="transmembrane region" description="Helical" evidence="6">
    <location>
        <begin position="122"/>
        <end position="140"/>
    </location>
</feature>
<evidence type="ECO:0000256" key="3">
    <source>
        <dbReference type="ARBA" id="ARBA00022692"/>
    </source>
</evidence>
<feature type="transmembrane region" description="Helical" evidence="6">
    <location>
        <begin position="44"/>
        <end position="63"/>
    </location>
</feature>
<keyword evidence="8" id="KW-1185">Reference proteome</keyword>
<dbReference type="GO" id="GO:0016020">
    <property type="term" value="C:membrane"/>
    <property type="evidence" value="ECO:0007669"/>
    <property type="project" value="UniProtKB-SubCell"/>
</dbReference>
<evidence type="ECO:0000256" key="5">
    <source>
        <dbReference type="ARBA" id="ARBA00023136"/>
    </source>
</evidence>
<dbReference type="PANTHER" id="PTHR31885:SF6">
    <property type="entry name" value="GH04784P"/>
    <property type="match status" value="1"/>
</dbReference>
<name>A0A1I0DLR3_9GAMM</name>
<organism evidence="7 8">
    <name type="scientific">Marinobacter segnicrescens</name>
    <dbReference type="NCBI Taxonomy" id="430453"/>
    <lineage>
        <taxon>Bacteria</taxon>
        <taxon>Pseudomonadati</taxon>
        <taxon>Pseudomonadota</taxon>
        <taxon>Gammaproteobacteria</taxon>
        <taxon>Pseudomonadales</taxon>
        <taxon>Marinobacteraceae</taxon>
        <taxon>Marinobacter</taxon>
    </lineage>
</organism>